<evidence type="ECO:0000313" key="9">
    <source>
        <dbReference type="Proteomes" id="UP000275048"/>
    </source>
</evidence>
<gene>
    <name evidence="8" type="ORF">EDM22_01475</name>
</gene>
<dbReference type="InterPro" id="IPR020846">
    <property type="entry name" value="MFS_dom"/>
</dbReference>
<feature type="transmembrane region" description="Helical" evidence="6">
    <location>
        <begin position="400"/>
        <end position="422"/>
    </location>
</feature>
<evidence type="ECO:0000256" key="5">
    <source>
        <dbReference type="ARBA" id="ARBA00023136"/>
    </source>
</evidence>
<dbReference type="Proteomes" id="UP000275048">
    <property type="component" value="Unassembled WGS sequence"/>
</dbReference>
<dbReference type="InterPro" id="IPR011701">
    <property type="entry name" value="MFS"/>
</dbReference>
<dbReference type="GO" id="GO:0022857">
    <property type="term" value="F:transmembrane transporter activity"/>
    <property type="evidence" value="ECO:0007669"/>
    <property type="project" value="InterPro"/>
</dbReference>
<feature type="transmembrane region" description="Helical" evidence="6">
    <location>
        <begin position="74"/>
        <end position="92"/>
    </location>
</feature>
<evidence type="ECO:0000256" key="1">
    <source>
        <dbReference type="ARBA" id="ARBA00004651"/>
    </source>
</evidence>
<feature type="transmembrane region" description="Helical" evidence="6">
    <location>
        <begin position="130"/>
        <end position="156"/>
    </location>
</feature>
<dbReference type="EMBL" id="RHHB01000001">
    <property type="protein sequence ID" value="RNB52400.1"/>
    <property type="molecule type" value="Genomic_DNA"/>
</dbReference>
<protein>
    <submittedName>
        <fullName evidence="8">MFS transporter</fullName>
    </submittedName>
</protein>
<evidence type="ECO:0000313" key="8">
    <source>
        <dbReference type="EMBL" id="RNB52400.1"/>
    </source>
</evidence>
<feature type="transmembrane region" description="Helical" evidence="6">
    <location>
        <begin position="162"/>
        <end position="181"/>
    </location>
</feature>
<dbReference type="PROSITE" id="PS50850">
    <property type="entry name" value="MFS"/>
    <property type="match status" value="1"/>
</dbReference>
<keyword evidence="9" id="KW-1185">Reference proteome</keyword>
<feature type="transmembrane region" description="Helical" evidence="6">
    <location>
        <begin position="98"/>
        <end position="118"/>
    </location>
</feature>
<feature type="transmembrane region" description="Helical" evidence="6">
    <location>
        <begin position="45"/>
        <end position="62"/>
    </location>
</feature>
<keyword evidence="5 6" id="KW-0472">Membrane</keyword>
<dbReference type="Gene3D" id="1.20.1250.20">
    <property type="entry name" value="MFS general substrate transporter like domains"/>
    <property type="match status" value="1"/>
</dbReference>
<sequence length="479" mass="47718">MSPSRITFIAVATSFTAVASLQSLIIPVLSTIGADLGADAVGQTWMLTAWLISAAVATPLLGRAGDLVGRRRMYLVALGAVALGSVLAAFAPNLTVMLLARVLQGLGGAVFPLGFGLVRDAFPAARLAGAIGALSAIMAVGSGLGTVIAGPVSAAIGWRGLFALPLVLAVTGLALGTFGLARSAARATGRINVLAAVLLSGWLVTLLLPLSSGNQWGWGSPLVIGLFAASAALAVAWVSVEVRSTAPLVDMRVMRLPAVWTTNLTAALTGAAMFGVWAYLPRLAETPAGSGYGLGIDASAAGLMMLPMLVTMASVGFVAGPLSRVLPFAAQLTIGAFISGAASLSIALFHSDVLQLAAAAAALGLGTGLVTSSTPNLIVRSVPADQVGIATGMNANIRTIGGAIGTTVFAAAIGATLGAAGLPAESGYVAAFVLGAVLAAIAGLVPFLDRTRSRGRASTADVRAIPVVESPLVEVAEAA</sequence>
<dbReference type="GO" id="GO:0005886">
    <property type="term" value="C:plasma membrane"/>
    <property type="evidence" value="ECO:0007669"/>
    <property type="project" value="UniProtKB-SubCell"/>
</dbReference>
<dbReference type="InterPro" id="IPR036259">
    <property type="entry name" value="MFS_trans_sf"/>
</dbReference>
<feature type="transmembrane region" description="Helical" evidence="6">
    <location>
        <begin position="428"/>
        <end position="448"/>
    </location>
</feature>
<evidence type="ECO:0000256" key="6">
    <source>
        <dbReference type="SAM" id="Phobius"/>
    </source>
</evidence>
<proteinExistence type="predicted"/>
<comment type="caution">
    <text evidence="8">The sequence shown here is derived from an EMBL/GenBank/DDBJ whole genome shotgun (WGS) entry which is preliminary data.</text>
</comment>
<keyword evidence="4 6" id="KW-1133">Transmembrane helix</keyword>
<feature type="transmembrane region" description="Helical" evidence="6">
    <location>
        <begin position="332"/>
        <end position="350"/>
    </location>
</feature>
<feature type="transmembrane region" description="Helical" evidence="6">
    <location>
        <begin position="218"/>
        <end position="238"/>
    </location>
</feature>
<organism evidence="8 9">
    <name type="scientific">Agromyces tardus</name>
    <dbReference type="NCBI Taxonomy" id="2583849"/>
    <lineage>
        <taxon>Bacteria</taxon>
        <taxon>Bacillati</taxon>
        <taxon>Actinomycetota</taxon>
        <taxon>Actinomycetes</taxon>
        <taxon>Micrococcales</taxon>
        <taxon>Microbacteriaceae</taxon>
        <taxon>Agromyces</taxon>
    </lineage>
</organism>
<name>A0A3M8AMH0_9MICO</name>
<accession>A0A3M8AMH0</accession>
<feature type="domain" description="Major facilitator superfamily (MFS) profile" evidence="7">
    <location>
        <begin position="6"/>
        <end position="454"/>
    </location>
</feature>
<dbReference type="AlphaFoldDB" id="A0A3M8AMH0"/>
<dbReference type="InterPro" id="IPR001958">
    <property type="entry name" value="Tet-R_TetA/multi-R_MdtG-like"/>
</dbReference>
<keyword evidence="3 6" id="KW-0812">Transmembrane</keyword>
<dbReference type="PANTHER" id="PTHR42718">
    <property type="entry name" value="MAJOR FACILITATOR SUPERFAMILY MULTIDRUG TRANSPORTER MFSC"/>
    <property type="match status" value="1"/>
</dbReference>
<comment type="subcellular location">
    <subcellularLocation>
        <location evidence="1">Cell membrane</location>
        <topology evidence="1">Multi-pass membrane protein</topology>
    </subcellularLocation>
</comment>
<dbReference type="PRINTS" id="PR01035">
    <property type="entry name" value="TCRTETA"/>
</dbReference>
<dbReference type="RefSeq" id="WP_122935236.1">
    <property type="nucleotide sequence ID" value="NZ_JBHSNT010000007.1"/>
</dbReference>
<feature type="transmembrane region" description="Helical" evidence="6">
    <location>
        <begin position="300"/>
        <end position="320"/>
    </location>
</feature>
<dbReference type="OrthoDB" id="4484751at2"/>
<reference evidence="8 9" key="1">
    <citation type="submission" date="2018-10" db="EMBL/GenBank/DDBJ databases">
        <title>Isolation, diversity and antibacterial activity of antinobacteria from the wheat rhizosphere soil.</title>
        <authorList>
            <person name="Sun T."/>
        </authorList>
    </citation>
    <scope>NUCLEOTIDE SEQUENCE [LARGE SCALE GENOMIC DNA]</scope>
    <source>
        <strain evidence="8 9">SJ-23</strain>
    </source>
</reference>
<feature type="transmembrane region" description="Helical" evidence="6">
    <location>
        <begin position="258"/>
        <end position="280"/>
    </location>
</feature>
<evidence type="ECO:0000256" key="4">
    <source>
        <dbReference type="ARBA" id="ARBA00022989"/>
    </source>
</evidence>
<feature type="transmembrane region" description="Helical" evidence="6">
    <location>
        <begin position="356"/>
        <end position="379"/>
    </location>
</feature>
<evidence type="ECO:0000256" key="3">
    <source>
        <dbReference type="ARBA" id="ARBA00022692"/>
    </source>
</evidence>
<evidence type="ECO:0000256" key="2">
    <source>
        <dbReference type="ARBA" id="ARBA00022448"/>
    </source>
</evidence>
<dbReference type="SUPFAM" id="SSF103473">
    <property type="entry name" value="MFS general substrate transporter"/>
    <property type="match status" value="1"/>
</dbReference>
<keyword evidence="2" id="KW-0813">Transport</keyword>
<evidence type="ECO:0000259" key="7">
    <source>
        <dbReference type="PROSITE" id="PS50850"/>
    </source>
</evidence>
<dbReference type="Gene3D" id="1.20.1720.10">
    <property type="entry name" value="Multidrug resistance protein D"/>
    <property type="match status" value="1"/>
</dbReference>
<dbReference type="Pfam" id="PF07690">
    <property type="entry name" value="MFS_1"/>
    <property type="match status" value="1"/>
</dbReference>
<feature type="transmembrane region" description="Helical" evidence="6">
    <location>
        <begin position="193"/>
        <end position="212"/>
    </location>
</feature>
<dbReference type="PANTHER" id="PTHR42718:SF9">
    <property type="entry name" value="MAJOR FACILITATOR SUPERFAMILY MULTIDRUG TRANSPORTER MFSC"/>
    <property type="match status" value="1"/>
</dbReference>